<organism evidence="3 4">
    <name type="scientific">Leisingera methylohalidivorans DSM 14336</name>
    <dbReference type="NCBI Taxonomy" id="999552"/>
    <lineage>
        <taxon>Bacteria</taxon>
        <taxon>Pseudomonadati</taxon>
        <taxon>Pseudomonadota</taxon>
        <taxon>Alphaproteobacteria</taxon>
        <taxon>Rhodobacterales</taxon>
        <taxon>Roseobacteraceae</taxon>
        <taxon>Leisingera</taxon>
    </lineage>
</organism>
<reference evidence="3 4" key="1">
    <citation type="submission" date="2013-09" db="EMBL/GenBank/DDBJ databases">
        <authorList>
            <consortium name="DOE Joint Genome Institute"/>
            <person name="Klenk H.-P."/>
            <person name="Huntemann M."/>
            <person name="Han J."/>
            <person name="Chen A."/>
            <person name="Kyrpides N."/>
            <person name="Mavromatis K."/>
            <person name="Markowitz V."/>
            <person name="Palaniappan K."/>
            <person name="Ivanova N."/>
            <person name="Schaumberg A."/>
            <person name="Pati A."/>
            <person name="Liolios K."/>
            <person name="Nordberg H.P."/>
            <person name="Cantor M.N."/>
            <person name="Hua S.X."/>
            <person name="Woyke T."/>
        </authorList>
    </citation>
    <scope>NUCLEOTIDE SEQUENCE [LARGE SCALE GENOMIC DNA]</scope>
    <source>
        <strain evidence="3 4">DSM 14336</strain>
    </source>
</reference>
<evidence type="ECO:0000256" key="1">
    <source>
        <dbReference type="SAM" id="MobiDB-lite"/>
    </source>
</evidence>
<dbReference type="EMBL" id="CP006773">
    <property type="protein sequence ID" value="AHD01785.1"/>
    <property type="molecule type" value="Genomic_DNA"/>
</dbReference>
<accession>V9VWR9</accession>
<keyword evidence="4" id="KW-1185">Reference proteome</keyword>
<gene>
    <name evidence="3" type="ORF">METH_14775</name>
</gene>
<dbReference type="Proteomes" id="UP000018780">
    <property type="component" value="Chromosome"/>
</dbReference>
<dbReference type="Pfam" id="PF12225">
    <property type="entry name" value="DUF5981"/>
    <property type="match status" value="1"/>
</dbReference>
<dbReference type="STRING" id="999552.METH_14775"/>
<name>V9VWR9_9RHOB</name>
<feature type="compositionally biased region" description="Basic and acidic residues" evidence="1">
    <location>
        <begin position="158"/>
        <end position="172"/>
    </location>
</feature>
<sequence length="190" mass="21329">MYRIRLFAIRHSRSFEWIYKRVERVMIALDPVLGRIGYERVERPIALVEKCVKTVLFDCKMCGQCVLSSTGMSCPMNCPKQLRNGPCGGVRPGGFCEVKPEMKCVWALAWDGASRMKGGAQIHTVLPPVERNLEGSSSWLRVSREKAAHLREAREKRRTAIADAFPDARKNEPSAAPLAEEPTRATKGNK</sequence>
<dbReference type="OrthoDB" id="9795431at2"/>
<protein>
    <recommendedName>
        <fullName evidence="2">Methylene-tetrahydrofolate reductase C-terminal-like domain-containing protein</fullName>
    </recommendedName>
</protein>
<evidence type="ECO:0000313" key="3">
    <source>
        <dbReference type="EMBL" id="AHD01785.1"/>
    </source>
</evidence>
<dbReference type="InterPro" id="IPR022026">
    <property type="entry name" value="DUF5981"/>
</dbReference>
<dbReference type="AlphaFoldDB" id="V9VWR9"/>
<evidence type="ECO:0000313" key="4">
    <source>
        <dbReference type="Proteomes" id="UP000018780"/>
    </source>
</evidence>
<proteinExistence type="predicted"/>
<feature type="domain" description="Methylene-tetrahydrofolate reductase C-terminal-like" evidence="2">
    <location>
        <begin position="39"/>
        <end position="130"/>
    </location>
</feature>
<evidence type="ECO:0000259" key="2">
    <source>
        <dbReference type="Pfam" id="PF12225"/>
    </source>
</evidence>
<dbReference type="KEGG" id="lmd:METH_14775"/>
<dbReference type="PATRIC" id="fig|999552.6.peg.2958"/>
<feature type="region of interest" description="Disordered" evidence="1">
    <location>
        <begin position="158"/>
        <end position="190"/>
    </location>
</feature>
<dbReference type="HOGENOM" id="CLU_121453_0_0_5"/>